<evidence type="ECO:0000256" key="9">
    <source>
        <dbReference type="ARBA" id="ARBA00023136"/>
    </source>
</evidence>
<dbReference type="Pfam" id="PF03544">
    <property type="entry name" value="TonB_C"/>
    <property type="match status" value="1"/>
</dbReference>
<keyword evidence="5" id="KW-0997">Cell inner membrane</keyword>
<reference evidence="12 13" key="1">
    <citation type="submission" date="2020-08" db="EMBL/GenBank/DDBJ databases">
        <title>Genomic Encyclopedia of Type Strains, Phase IV (KMG-IV): sequencing the most valuable type-strain genomes for metagenomic binning, comparative biology and taxonomic classification.</title>
        <authorList>
            <person name="Goeker M."/>
        </authorList>
    </citation>
    <scope>NUCLEOTIDE SEQUENCE [LARGE SCALE GENOMIC DNA]</scope>
    <source>
        <strain evidence="12 13">DSM 22548</strain>
    </source>
</reference>
<protein>
    <submittedName>
        <fullName evidence="12">Protein TonB</fullName>
    </submittedName>
</protein>
<dbReference type="Proteomes" id="UP000541425">
    <property type="component" value="Unassembled WGS sequence"/>
</dbReference>
<dbReference type="PANTHER" id="PTHR33446">
    <property type="entry name" value="PROTEIN TONB-RELATED"/>
    <property type="match status" value="1"/>
</dbReference>
<dbReference type="Gene3D" id="3.30.1150.10">
    <property type="match status" value="1"/>
</dbReference>
<dbReference type="GO" id="GO:0098797">
    <property type="term" value="C:plasma membrane protein complex"/>
    <property type="evidence" value="ECO:0007669"/>
    <property type="project" value="TreeGrafter"/>
</dbReference>
<keyword evidence="6 10" id="KW-0812">Transmembrane</keyword>
<accession>A0A7W5XXJ1</accession>
<comment type="caution">
    <text evidence="12">The sequence shown here is derived from an EMBL/GenBank/DDBJ whole genome shotgun (WGS) entry which is preliminary data.</text>
</comment>
<dbReference type="SUPFAM" id="SSF74653">
    <property type="entry name" value="TolA/TonB C-terminal domain"/>
    <property type="match status" value="1"/>
</dbReference>
<evidence type="ECO:0000256" key="8">
    <source>
        <dbReference type="ARBA" id="ARBA00022989"/>
    </source>
</evidence>
<evidence type="ECO:0000256" key="7">
    <source>
        <dbReference type="ARBA" id="ARBA00022927"/>
    </source>
</evidence>
<evidence type="ECO:0000256" key="6">
    <source>
        <dbReference type="ARBA" id="ARBA00022692"/>
    </source>
</evidence>
<comment type="subcellular location">
    <subcellularLocation>
        <location evidence="1">Cell inner membrane</location>
        <topology evidence="1">Single-pass membrane protein</topology>
        <orientation evidence="1">Periplasmic side</orientation>
    </subcellularLocation>
</comment>
<organism evidence="12 13">
    <name type="scientific">Alloprevotella rava</name>
    <dbReference type="NCBI Taxonomy" id="671218"/>
    <lineage>
        <taxon>Bacteria</taxon>
        <taxon>Pseudomonadati</taxon>
        <taxon>Bacteroidota</taxon>
        <taxon>Bacteroidia</taxon>
        <taxon>Bacteroidales</taxon>
        <taxon>Prevotellaceae</taxon>
        <taxon>Alloprevotella</taxon>
    </lineage>
</organism>
<dbReference type="EMBL" id="JACICA010000003">
    <property type="protein sequence ID" value="MBB3702413.1"/>
    <property type="molecule type" value="Genomic_DNA"/>
</dbReference>
<feature type="transmembrane region" description="Helical" evidence="10">
    <location>
        <begin position="38"/>
        <end position="61"/>
    </location>
</feature>
<evidence type="ECO:0000259" key="11">
    <source>
        <dbReference type="PROSITE" id="PS52015"/>
    </source>
</evidence>
<evidence type="ECO:0000256" key="5">
    <source>
        <dbReference type="ARBA" id="ARBA00022519"/>
    </source>
</evidence>
<keyword evidence="3" id="KW-0813">Transport</keyword>
<evidence type="ECO:0000256" key="2">
    <source>
        <dbReference type="ARBA" id="ARBA00006555"/>
    </source>
</evidence>
<dbReference type="InterPro" id="IPR037682">
    <property type="entry name" value="TonB_C"/>
</dbReference>
<keyword evidence="7" id="KW-0653">Protein transport</keyword>
<dbReference type="PROSITE" id="PS52015">
    <property type="entry name" value="TONB_CTD"/>
    <property type="match status" value="1"/>
</dbReference>
<proteinExistence type="inferred from homology"/>
<dbReference type="GO" id="GO:0031992">
    <property type="term" value="F:energy transducer activity"/>
    <property type="evidence" value="ECO:0007669"/>
    <property type="project" value="TreeGrafter"/>
</dbReference>
<evidence type="ECO:0000256" key="10">
    <source>
        <dbReference type="SAM" id="Phobius"/>
    </source>
</evidence>
<dbReference type="InterPro" id="IPR006260">
    <property type="entry name" value="TonB/TolA_C"/>
</dbReference>
<dbReference type="RefSeq" id="WP_183695372.1">
    <property type="nucleotide sequence ID" value="NZ_JACICA010000003.1"/>
</dbReference>
<evidence type="ECO:0000256" key="3">
    <source>
        <dbReference type="ARBA" id="ARBA00022448"/>
    </source>
</evidence>
<dbReference type="GO" id="GO:0015031">
    <property type="term" value="P:protein transport"/>
    <property type="evidence" value="ECO:0007669"/>
    <property type="project" value="UniProtKB-KW"/>
</dbReference>
<name>A0A7W5XXJ1_9BACT</name>
<gene>
    <name evidence="12" type="ORF">FHS60_000871</name>
</gene>
<evidence type="ECO:0000256" key="4">
    <source>
        <dbReference type="ARBA" id="ARBA00022475"/>
    </source>
</evidence>
<dbReference type="PANTHER" id="PTHR33446:SF2">
    <property type="entry name" value="PROTEIN TONB"/>
    <property type="match status" value="1"/>
</dbReference>
<comment type="similarity">
    <text evidence="2">Belongs to the TonB family.</text>
</comment>
<evidence type="ECO:0000313" key="12">
    <source>
        <dbReference type="EMBL" id="MBB3702413.1"/>
    </source>
</evidence>
<dbReference type="InterPro" id="IPR051045">
    <property type="entry name" value="TonB-dependent_transducer"/>
</dbReference>
<keyword evidence="4" id="KW-1003">Cell membrane</keyword>
<sequence>MFRDELLSKEWCNLIFQGRNKDYGAYVMRKNAGRRLTWALSIVVGIALLCAAIPLAVVAYINYEIRQASTEIERLTQFKPLELNQEKNIKAIAAGRFVPRRQGPEGDEMSVFDIVDHIPPPLKFGIEGPETLTVNDDEWVALPDTAHNAERDDLPDEGRQLTPTQVVEEMPQFPGGIDALVKFFDENVAYPQSAIDAKKEGDLEVCFLVDAKGNVAEPKISRKLSPELDAAALEACKKMPRWKPGKVGGKVTIVQVTVPIHFQLK</sequence>
<dbReference type="AlphaFoldDB" id="A0A7W5XXJ1"/>
<dbReference type="GO" id="GO:0055085">
    <property type="term" value="P:transmembrane transport"/>
    <property type="evidence" value="ECO:0007669"/>
    <property type="project" value="InterPro"/>
</dbReference>
<feature type="domain" description="TonB C-terminal" evidence="11">
    <location>
        <begin position="175"/>
        <end position="265"/>
    </location>
</feature>
<evidence type="ECO:0000256" key="1">
    <source>
        <dbReference type="ARBA" id="ARBA00004383"/>
    </source>
</evidence>
<keyword evidence="9 10" id="KW-0472">Membrane</keyword>
<evidence type="ECO:0000313" key="13">
    <source>
        <dbReference type="Proteomes" id="UP000541425"/>
    </source>
</evidence>
<keyword evidence="8 10" id="KW-1133">Transmembrane helix</keyword>
<dbReference type="NCBIfam" id="TIGR01352">
    <property type="entry name" value="tonB_Cterm"/>
    <property type="match status" value="1"/>
</dbReference>